<organism evidence="1 2">
    <name type="scientific">Avena sativa</name>
    <name type="common">Oat</name>
    <dbReference type="NCBI Taxonomy" id="4498"/>
    <lineage>
        <taxon>Eukaryota</taxon>
        <taxon>Viridiplantae</taxon>
        <taxon>Streptophyta</taxon>
        <taxon>Embryophyta</taxon>
        <taxon>Tracheophyta</taxon>
        <taxon>Spermatophyta</taxon>
        <taxon>Magnoliopsida</taxon>
        <taxon>Liliopsida</taxon>
        <taxon>Poales</taxon>
        <taxon>Poaceae</taxon>
        <taxon>BOP clade</taxon>
        <taxon>Pooideae</taxon>
        <taxon>Poodae</taxon>
        <taxon>Poeae</taxon>
        <taxon>Poeae Chloroplast Group 1 (Aveneae type)</taxon>
        <taxon>Aveninae</taxon>
        <taxon>Avena</taxon>
    </lineage>
</organism>
<protein>
    <submittedName>
        <fullName evidence="1">Uncharacterized protein</fullName>
    </submittedName>
</protein>
<accession>A0ACD5V9Q7</accession>
<reference evidence="1" key="1">
    <citation type="submission" date="2021-05" db="EMBL/GenBank/DDBJ databases">
        <authorList>
            <person name="Scholz U."/>
            <person name="Mascher M."/>
            <person name="Fiebig A."/>
        </authorList>
    </citation>
    <scope>NUCLEOTIDE SEQUENCE [LARGE SCALE GENOMIC DNA]</scope>
</reference>
<dbReference type="Proteomes" id="UP001732700">
    <property type="component" value="Chromosome 2D"/>
</dbReference>
<dbReference type="EnsemblPlants" id="AVESA.00010b.r2.2DG0395120.1">
    <property type="protein sequence ID" value="AVESA.00010b.r2.2DG0395120.1.CDS"/>
    <property type="gene ID" value="AVESA.00010b.r2.2DG0395120"/>
</dbReference>
<reference evidence="1" key="2">
    <citation type="submission" date="2025-09" db="UniProtKB">
        <authorList>
            <consortium name="EnsemblPlants"/>
        </authorList>
    </citation>
    <scope>IDENTIFICATION</scope>
</reference>
<proteinExistence type="predicted"/>
<evidence type="ECO:0000313" key="1">
    <source>
        <dbReference type="EnsemblPlants" id="AVESA.00010b.r2.2DG0395120.1.CDS"/>
    </source>
</evidence>
<keyword evidence="2" id="KW-1185">Reference proteome</keyword>
<evidence type="ECO:0000313" key="2">
    <source>
        <dbReference type="Proteomes" id="UP001732700"/>
    </source>
</evidence>
<name>A0ACD5V9Q7_AVESA</name>
<sequence length="981" mass="110842">MRAILAQTSDLDEALDGFGEKDAKTWSSEEKRKDRKALSLIQLHLSNNILQEVLEMKSAAALWEKMETICVSKDLTSKMNMKMKLFSHRLQEGGSVMNHISVFKEIVSDLQSMEVKYDDEDLALLLLCSLPSSHTHFHDTILLSRDELTLAEVHDALKQREKMKTMVGSDGTSSKAEALQVRGRTEQRYNNYGNRDKSKDGRSRSKSKGKDNFCRYCKKSNHVIDDCWKLQNKEKRNGTYQPKDRSEGSGKAAVVSDSSDGECLAVFAACASRDDEWILDTACSFHICCNKDWFSSYESVQAGDFVCVGNDNPCHIVGVGSVKIRTHDGVTRTLSEVKHIPSMARNLISLSTMDVDGYKYAGGHRVLKVSKGSLIYMIGDMNSAKLYVLRGSTLPGIVAAVTSNDSDGCGKTHLWHMRLGHMREQGMAELVKRELIDGCNLSKFELCEHCIFGMHRRFWAEAANTACYLINRSPSIPLEKKTPIEVWSGSPADYSQLRVFGCTAYAHVDNGKLEPRAVKCIFLGYGSGVKAYKLWNPETKRILLSRNVVFNESVMYHDSLPSDTSPVAVGEERVNVQVENLQKTVDNDAIVEDTHEENIDDIVVQHSPTILQQPHESIAADRPRRNCGPRPRLIEECNLVHYALSCAEQVENDSEPATYNEAIASVDREKWVSAMQEEMQSLEKNGTWDVVRLPKQKKAVRCKWIFKKKEGLSPKEPSRYKARLVAKGFSQIPGIDYNDVFSPVVKHSSIRTFFSIVAMRDLELEQLDVKTAFLHGELDEEIYMDQPEGFILPGKEDFVCKLKKSLYGLKQSPRQWYKRYMANPGKEHWKAVQWVFRYLLVTSNACLKFGRTGEGLVGYVDSDFAAYLDKRRSLTGYVFNVGGCAVSWKATLQAIVAQSTIEAEYMAIAEAYKESIWLKDQMFHERTKHIDVKYHFVRDIVAQGKLKVCKIRTHDNPTDMMTKPVPVAKFELCSNLVGLTD</sequence>